<dbReference type="SUPFAM" id="SSF57424">
    <property type="entry name" value="LDL receptor-like module"/>
    <property type="match status" value="1"/>
</dbReference>
<sequence>MRVVLSMLNVLMRAVGRQELIVVVFSLLFACVYGMKVDFSRLRQIRKPFLADKRSGDCTGNPCPADKPFLCKTQSKCIALENVCDHNMNCDDGFDENPALCNAISSDIEELKLMLGIGGEAEHNLHDAFMAVMEGDERPLLKLGMPEEEWYDVQYNLNKLIEGGLQV</sequence>
<organism evidence="4 5">
    <name type="scientific">Tegillarca granosa</name>
    <name type="common">Malaysian cockle</name>
    <name type="synonym">Anadara granosa</name>
    <dbReference type="NCBI Taxonomy" id="220873"/>
    <lineage>
        <taxon>Eukaryota</taxon>
        <taxon>Metazoa</taxon>
        <taxon>Spiralia</taxon>
        <taxon>Lophotrochozoa</taxon>
        <taxon>Mollusca</taxon>
        <taxon>Bivalvia</taxon>
        <taxon>Autobranchia</taxon>
        <taxon>Pteriomorphia</taxon>
        <taxon>Arcoida</taxon>
        <taxon>Arcoidea</taxon>
        <taxon>Arcidae</taxon>
        <taxon>Tegillarca</taxon>
    </lineage>
</organism>
<evidence type="ECO:0000313" key="4">
    <source>
        <dbReference type="EMBL" id="KAJ8308892.1"/>
    </source>
</evidence>
<evidence type="ECO:0000313" key="5">
    <source>
        <dbReference type="Proteomes" id="UP001217089"/>
    </source>
</evidence>
<evidence type="ECO:0008006" key="6">
    <source>
        <dbReference type="Google" id="ProtNLM"/>
    </source>
</evidence>
<keyword evidence="3" id="KW-0812">Transmembrane</keyword>
<protein>
    <recommendedName>
        <fullName evidence="6">Prohormone-4</fullName>
    </recommendedName>
</protein>
<comment type="caution">
    <text evidence="4">The sequence shown here is derived from an EMBL/GenBank/DDBJ whole genome shotgun (WGS) entry which is preliminary data.</text>
</comment>
<keyword evidence="3" id="KW-0472">Membrane</keyword>
<dbReference type="PROSITE" id="PS50068">
    <property type="entry name" value="LDLRA_2"/>
    <property type="match status" value="1"/>
</dbReference>
<dbReference type="CDD" id="cd00112">
    <property type="entry name" value="LDLa"/>
    <property type="match status" value="1"/>
</dbReference>
<dbReference type="SMART" id="SM00192">
    <property type="entry name" value="LDLa"/>
    <property type="match status" value="1"/>
</dbReference>
<dbReference type="Gene3D" id="4.10.400.10">
    <property type="entry name" value="Low-density Lipoprotein Receptor"/>
    <property type="match status" value="1"/>
</dbReference>
<name>A0ABQ9EZ48_TEGGR</name>
<dbReference type="Proteomes" id="UP001217089">
    <property type="component" value="Unassembled WGS sequence"/>
</dbReference>
<keyword evidence="5" id="KW-1185">Reference proteome</keyword>
<dbReference type="PROSITE" id="PS51257">
    <property type="entry name" value="PROKAR_LIPOPROTEIN"/>
    <property type="match status" value="1"/>
</dbReference>
<keyword evidence="3" id="KW-1133">Transmembrane helix</keyword>
<evidence type="ECO:0000256" key="1">
    <source>
        <dbReference type="ARBA" id="ARBA00023157"/>
    </source>
</evidence>
<evidence type="ECO:0000256" key="2">
    <source>
        <dbReference type="PROSITE-ProRule" id="PRU00124"/>
    </source>
</evidence>
<dbReference type="InterPro" id="IPR036055">
    <property type="entry name" value="LDL_receptor-like_sf"/>
</dbReference>
<gene>
    <name evidence="4" type="ORF">KUTeg_013766</name>
</gene>
<keyword evidence="1" id="KW-1015">Disulfide bond</keyword>
<dbReference type="EMBL" id="JARBDR010000657">
    <property type="protein sequence ID" value="KAJ8308892.1"/>
    <property type="molecule type" value="Genomic_DNA"/>
</dbReference>
<comment type="caution">
    <text evidence="2">Lacks conserved residue(s) required for the propagation of feature annotation.</text>
</comment>
<reference evidence="4 5" key="1">
    <citation type="submission" date="2022-12" db="EMBL/GenBank/DDBJ databases">
        <title>Chromosome-level genome of Tegillarca granosa.</title>
        <authorList>
            <person name="Kim J."/>
        </authorList>
    </citation>
    <scope>NUCLEOTIDE SEQUENCE [LARGE SCALE GENOMIC DNA]</scope>
    <source>
        <strain evidence="4">Teg-2019</strain>
        <tissue evidence="4">Adductor muscle</tissue>
    </source>
</reference>
<evidence type="ECO:0000256" key="3">
    <source>
        <dbReference type="SAM" id="Phobius"/>
    </source>
</evidence>
<dbReference type="InterPro" id="IPR002172">
    <property type="entry name" value="LDrepeatLR_classA_rpt"/>
</dbReference>
<accession>A0ABQ9EZ48</accession>
<proteinExistence type="predicted"/>
<feature type="transmembrane region" description="Helical" evidence="3">
    <location>
        <begin position="20"/>
        <end position="39"/>
    </location>
</feature>